<name>A0A0A8XRS8_ARUDO</name>
<organism evidence="1">
    <name type="scientific">Arundo donax</name>
    <name type="common">Giant reed</name>
    <name type="synonym">Donax arundinaceus</name>
    <dbReference type="NCBI Taxonomy" id="35708"/>
    <lineage>
        <taxon>Eukaryota</taxon>
        <taxon>Viridiplantae</taxon>
        <taxon>Streptophyta</taxon>
        <taxon>Embryophyta</taxon>
        <taxon>Tracheophyta</taxon>
        <taxon>Spermatophyta</taxon>
        <taxon>Magnoliopsida</taxon>
        <taxon>Liliopsida</taxon>
        <taxon>Poales</taxon>
        <taxon>Poaceae</taxon>
        <taxon>PACMAD clade</taxon>
        <taxon>Arundinoideae</taxon>
        <taxon>Arundineae</taxon>
        <taxon>Arundo</taxon>
    </lineage>
</organism>
<evidence type="ECO:0000313" key="1">
    <source>
        <dbReference type="EMBL" id="JAD14437.1"/>
    </source>
</evidence>
<sequence>MLEATRRRRLWKRRVAAASR</sequence>
<dbReference type="EMBL" id="GBRH01283458">
    <property type="protein sequence ID" value="JAD14437.1"/>
    <property type="molecule type" value="Transcribed_RNA"/>
</dbReference>
<reference evidence="1" key="1">
    <citation type="submission" date="2014-09" db="EMBL/GenBank/DDBJ databases">
        <authorList>
            <person name="Magalhaes I.L.F."/>
            <person name="Oliveira U."/>
            <person name="Santos F.R."/>
            <person name="Vidigal T.H.D.A."/>
            <person name="Brescovit A.D."/>
            <person name="Santos A.J."/>
        </authorList>
    </citation>
    <scope>NUCLEOTIDE SEQUENCE</scope>
    <source>
        <tissue evidence="1">Shoot tissue taken approximately 20 cm above the soil surface</tissue>
    </source>
</reference>
<accession>A0A0A8XRS8</accession>
<protein>
    <submittedName>
        <fullName evidence="1">Uncharacterized protein</fullName>
    </submittedName>
</protein>
<proteinExistence type="predicted"/>
<reference evidence="1" key="2">
    <citation type="journal article" date="2015" name="Data Brief">
        <title>Shoot transcriptome of the giant reed, Arundo donax.</title>
        <authorList>
            <person name="Barrero R.A."/>
            <person name="Guerrero F.D."/>
            <person name="Moolhuijzen P."/>
            <person name="Goolsby J.A."/>
            <person name="Tidwell J."/>
            <person name="Bellgard S.E."/>
            <person name="Bellgard M.I."/>
        </authorList>
    </citation>
    <scope>NUCLEOTIDE SEQUENCE</scope>
    <source>
        <tissue evidence="1">Shoot tissue taken approximately 20 cm above the soil surface</tissue>
    </source>
</reference>
<dbReference type="AlphaFoldDB" id="A0A0A8XRS8"/>